<name>A0A6H1ZD33_9ZZZZ</name>
<dbReference type="Pfam" id="PF12728">
    <property type="entry name" value="HTH_17"/>
    <property type="match status" value="1"/>
</dbReference>
<evidence type="ECO:0000313" key="2">
    <source>
        <dbReference type="EMBL" id="QJA45341.1"/>
    </source>
</evidence>
<accession>A0A6H1ZD33</accession>
<sequence>MTNLPKIDDPMLPNKPLFRPNEVADYFGYEISTIYTWIQHGILKAEKYKGTYRISREAILTCRLRSQIDPLA</sequence>
<gene>
    <name evidence="2" type="ORF">TM448A00224_0006</name>
    <name evidence="3" type="ORF">TM448B01878_0009</name>
</gene>
<feature type="domain" description="Helix-turn-helix" evidence="1">
    <location>
        <begin position="18"/>
        <end position="60"/>
    </location>
</feature>
<reference evidence="2" key="1">
    <citation type="submission" date="2020-03" db="EMBL/GenBank/DDBJ databases">
        <title>The deep terrestrial virosphere.</title>
        <authorList>
            <person name="Holmfeldt K."/>
            <person name="Nilsson E."/>
            <person name="Simone D."/>
            <person name="Lopez-Fernandez M."/>
            <person name="Wu X."/>
            <person name="de Brujin I."/>
            <person name="Lundin D."/>
            <person name="Andersson A."/>
            <person name="Bertilsson S."/>
            <person name="Dopson M."/>
        </authorList>
    </citation>
    <scope>NUCLEOTIDE SEQUENCE</scope>
    <source>
        <strain evidence="2">TM448A00224</strain>
        <strain evidence="3">TM448B01878</strain>
    </source>
</reference>
<dbReference type="EMBL" id="MT144836">
    <property type="protein sequence ID" value="QJI00203.1"/>
    <property type="molecule type" value="Genomic_DNA"/>
</dbReference>
<proteinExistence type="predicted"/>
<protein>
    <submittedName>
        <fullName evidence="2">Putative DNA binding, helix-turn-helix domain containing protein</fullName>
    </submittedName>
</protein>
<evidence type="ECO:0000259" key="1">
    <source>
        <dbReference type="Pfam" id="PF12728"/>
    </source>
</evidence>
<dbReference type="EMBL" id="MT143989">
    <property type="protein sequence ID" value="QJA45341.1"/>
    <property type="molecule type" value="Genomic_DNA"/>
</dbReference>
<organism evidence="2">
    <name type="scientific">viral metagenome</name>
    <dbReference type="NCBI Taxonomy" id="1070528"/>
    <lineage>
        <taxon>unclassified sequences</taxon>
        <taxon>metagenomes</taxon>
        <taxon>organismal metagenomes</taxon>
    </lineage>
</organism>
<dbReference type="SUPFAM" id="SSF46955">
    <property type="entry name" value="Putative DNA-binding domain"/>
    <property type="match status" value="1"/>
</dbReference>
<dbReference type="AlphaFoldDB" id="A0A6H1ZD33"/>
<dbReference type="InterPro" id="IPR009061">
    <property type="entry name" value="DNA-bd_dom_put_sf"/>
</dbReference>
<evidence type="ECO:0000313" key="3">
    <source>
        <dbReference type="EMBL" id="QJI00203.1"/>
    </source>
</evidence>
<dbReference type="InterPro" id="IPR041657">
    <property type="entry name" value="HTH_17"/>
</dbReference>